<dbReference type="EMBL" id="MU825873">
    <property type="protein sequence ID" value="KAJ7387782.1"/>
    <property type="molecule type" value="Genomic_DNA"/>
</dbReference>
<gene>
    <name evidence="2" type="ORF">OS493_001125</name>
</gene>
<reference evidence="2" key="1">
    <citation type="submission" date="2023-01" db="EMBL/GenBank/DDBJ databases">
        <title>Genome assembly of the deep-sea coral Lophelia pertusa.</title>
        <authorList>
            <person name="Herrera S."/>
            <person name="Cordes E."/>
        </authorList>
    </citation>
    <scope>NUCLEOTIDE SEQUENCE</scope>
    <source>
        <strain evidence="2">USNM1676648</strain>
        <tissue evidence="2">Polyp</tissue>
    </source>
</reference>
<feature type="compositionally biased region" description="Basic and acidic residues" evidence="1">
    <location>
        <begin position="54"/>
        <end position="74"/>
    </location>
</feature>
<keyword evidence="3" id="KW-1185">Reference proteome</keyword>
<feature type="compositionally biased region" description="Acidic residues" evidence="1">
    <location>
        <begin position="75"/>
        <end position="87"/>
    </location>
</feature>
<evidence type="ECO:0000313" key="2">
    <source>
        <dbReference type="EMBL" id="KAJ7387782.1"/>
    </source>
</evidence>
<comment type="caution">
    <text evidence="2">The sequence shown here is derived from an EMBL/GenBank/DDBJ whole genome shotgun (WGS) entry which is preliminary data.</text>
</comment>
<dbReference type="AlphaFoldDB" id="A0A9W9ZU66"/>
<dbReference type="Proteomes" id="UP001163046">
    <property type="component" value="Unassembled WGS sequence"/>
</dbReference>
<name>A0A9W9ZU66_9CNID</name>
<protein>
    <submittedName>
        <fullName evidence="2">Uncharacterized protein</fullName>
    </submittedName>
</protein>
<feature type="region of interest" description="Disordered" evidence="1">
    <location>
        <begin position="28"/>
        <end position="90"/>
    </location>
</feature>
<evidence type="ECO:0000313" key="3">
    <source>
        <dbReference type="Proteomes" id="UP001163046"/>
    </source>
</evidence>
<proteinExistence type="predicted"/>
<organism evidence="2 3">
    <name type="scientific">Desmophyllum pertusum</name>
    <dbReference type="NCBI Taxonomy" id="174260"/>
    <lineage>
        <taxon>Eukaryota</taxon>
        <taxon>Metazoa</taxon>
        <taxon>Cnidaria</taxon>
        <taxon>Anthozoa</taxon>
        <taxon>Hexacorallia</taxon>
        <taxon>Scleractinia</taxon>
        <taxon>Caryophylliina</taxon>
        <taxon>Caryophylliidae</taxon>
        <taxon>Desmophyllum</taxon>
    </lineage>
</organism>
<evidence type="ECO:0000256" key="1">
    <source>
        <dbReference type="SAM" id="MobiDB-lite"/>
    </source>
</evidence>
<accession>A0A9W9ZU66</accession>
<sequence length="164" mass="18642">MCNIHKAMEMLVRATSCKETNRRLRKKSIFQEGPRGKGLYLREISQKKSMASKYPKESQDPSAEEEKNKEHNLIEEDPQQTVEDDDPPNLTAVTSVLETPSIENALRPYYMYSERGLPIQQDSGTSGRHSPVGGIQCQPADIQDEDAFHAELLVLLFLLYLFSK</sequence>